<evidence type="ECO:0008006" key="3">
    <source>
        <dbReference type="Google" id="ProtNLM"/>
    </source>
</evidence>
<organism evidence="1 2">
    <name type="scientific">Dactylosporangium darangshiense</name>
    <dbReference type="NCBI Taxonomy" id="579108"/>
    <lineage>
        <taxon>Bacteria</taxon>
        <taxon>Bacillati</taxon>
        <taxon>Actinomycetota</taxon>
        <taxon>Actinomycetes</taxon>
        <taxon>Micromonosporales</taxon>
        <taxon>Micromonosporaceae</taxon>
        <taxon>Dactylosporangium</taxon>
    </lineage>
</organism>
<dbReference type="EMBL" id="BAABAT010000041">
    <property type="protein sequence ID" value="GAA4260572.1"/>
    <property type="molecule type" value="Genomic_DNA"/>
</dbReference>
<dbReference type="RefSeq" id="WP_345137467.1">
    <property type="nucleotide sequence ID" value="NZ_BAABAT010000041.1"/>
</dbReference>
<accession>A0ABP8DNQ5</accession>
<keyword evidence="2" id="KW-1185">Reference proteome</keyword>
<name>A0ABP8DNQ5_9ACTN</name>
<reference evidence="2" key="1">
    <citation type="journal article" date="2019" name="Int. J. Syst. Evol. Microbiol.">
        <title>The Global Catalogue of Microorganisms (GCM) 10K type strain sequencing project: providing services to taxonomists for standard genome sequencing and annotation.</title>
        <authorList>
            <consortium name="The Broad Institute Genomics Platform"/>
            <consortium name="The Broad Institute Genome Sequencing Center for Infectious Disease"/>
            <person name="Wu L."/>
            <person name="Ma J."/>
        </authorList>
    </citation>
    <scope>NUCLEOTIDE SEQUENCE [LARGE SCALE GENOMIC DNA]</scope>
    <source>
        <strain evidence="2">JCM 17441</strain>
    </source>
</reference>
<evidence type="ECO:0000313" key="2">
    <source>
        <dbReference type="Proteomes" id="UP001500620"/>
    </source>
</evidence>
<protein>
    <recommendedName>
        <fullName evidence="3">OmdA domain containing protein</fullName>
    </recommendedName>
</protein>
<comment type="caution">
    <text evidence="1">The sequence shown here is derived from an EMBL/GenBank/DDBJ whole genome shotgun (WGS) entry which is preliminary data.</text>
</comment>
<gene>
    <name evidence="1" type="ORF">GCM10022255_089750</name>
</gene>
<sequence length="193" mass="20244">MTITSSQDGRLVFADVDEWDAWLAAHGGSVTEAWLVVTKRGRPGLTAAQAGDVAICHGWIDSQRRALDDVSFLQRYSPRRPGSPWSLVNVERAEALTAAGRMRPAGSAQIAAARADGRWAAAYAPQRTASTPPELAAALAGDPAAASAFAALGRGGQYALFLPLLKAHTPAARATALRRALTTLSTSPGNESR</sequence>
<dbReference type="Proteomes" id="UP001500620">
    <property type="component" value="Unassembled WGS sequence"/>
</dbReference>
<evidence type="ECO:0000313" key="1">
    <source>
        <dbReference type="EMBL" id="GAA4260572.1"/>
    </source>
</evidence>
<dbReference type="Pfam" id="PF13376">
    <property type="entry name" value="OmdA"/>
    <property type="match status" value="1"/>
</dbReference>
<proteinExistence type="predicted"/>